<evidence type="ECO:0000313" key="4">
    <source>
        <dbReference type="Proteomes" id="UP000236753"/>
    </source>
</evidence>
<proteinExistence type="predicted"/>
<dbReference type="Proteomes" id="UP000236753">
    <property type="component" value="Unassembled WGS sequence"/>
</dbReference>
<dbReference type="PROSITE" id="PS51257">
    <property type="entry name" value="PROKAR_LIPOPROTEIN"/>
    <property type="match status" value="1"/>
</dbReference>
<protein>
    <submittedName>
        <fullName evidence="3">Uncharacterized protein</fullName>
    </submittedName>
</protein>
<feature type="chain" id="PRO_5009286509" evidence="2">
    <location>
        <begin position="20"/>
        <end position="84"/>
    </location>
</feature>
<organism evidence="3 4">
    <name type="scientific">Nitrosomonas ureae</name>
    <dbReference type="NCBI Taxonomy" id="44577"/>
    <lineage>
        <taxon>Bacteria</taxon>
        <taxon>Pseudomonadati</taxon>
        <taxon>Pseudomonadota</taxon>
        <taxon>Betaproteobacteria</taxon>
        <taxon>Nitrosomonadales</taxon>
        <taxon>Nitrosomonadaceae</taxon>
        <taxon>Nitrosomonas</taxon>
    </lineage>
</organism>
<dbReference type="EMBL" id="FNUX01000009">
    <property type="protein sequence ID" value="SEF78260.1"/>
    <property type="molecule type" value="Genomic_DNA"/>
</dbReference>
<dbReference type="AlphaFoldDB" id="A0A1H5UTG5"/>
<dbReference type="RefSeq" id="WP_103966320.1">
    <property type="nucleotide sequence ID" value="NZ_FNUX01000009.1"/>
</dbReference>
<feature type="signal peptide" evidence="2">
    <location>
        <begin position="1"/>
        <end position="19"/>
    </location>
</feature>
<evidence type="ECO:0000256" key="2">
    <source>
        <dbReference type="SAM" id="SignalP"/>
    </source>
</evidence>
<name>A0A1H5UTG5_9PROT</name>
<keyword evidence="2" id="KW-0732">Signal</keyword>
<evidence type="ECO:0000256" key="1">
    <source>
        <dbReference type="SAM" id="MobiDB-lite"/>
    </source>
</evidence>
<sequence length="84" mass="9177">MLIKLFLALSLGLSVSCFAEPDSSKSKLLIQPDQQKRSSADTSQQKKSIQPDSSAESTGSPQSSQDANENNQPSMIEYCRKHTC</sequence>
<feature type="region of interest" description="Disordered" evidence="1">
    <location>
        <begin position="21"/>
        <end position="84"/>
    </location>
</feature>
<evidence type="ECO:0000313" key="3">
    <source>
        <dbReference type="EMBL" id="SEF78260.1"/>
    </source>
</evidence>
<feature type="compositionally biased region" description="Polar residues" evidence="1">
    <location>
        <begin position="40"/>
        <end position="74"/>
    </location>
</feature>
<reference evidence="3 4" key="1">
    <citation type="submission" date="2016-10" db="EMBL/GenBank/DDBJ databases">
        <authorList>
            <person name="de Groot N.N."/>
        </authorList>
    </citation>
    <scope>NUCLEOTIDE SEQUENCE [LARGE SCALE GENOMIC DNA]</scope>
    <source>
        <strain evidence="3 4">Nm13</strain>
    </source>
</reference>
<accession>A0A1H5UTG5</accession>
<dbReference type="OrthoDB" id="8549886at2"/>
<gene>
    <name evidence="3" type="ORF">SAMN05216334_10947</name>
</gene>